<dbReference type="GO" id="GO:0016491">
    <property type="term" value="F:oxidoreductase activity"/>
    <property type="evidence" value="ECO:0007669"/>
    <property type="project" value="UniProtKB-KW"/>
</dbReference>
<reference evidence="11 12" key="1">
    <citation type="submission" date="2017-11" db="EMBL/GenBank/DDBJ databases">
        <authorList>
            <person name="Kracher B."/>
        </authorList>
    </citation>
    <scope>NUCLEOTIDE SEQUENCE [LARGE SCALE GENOMIC DNA]</scope>
    <source>
        <strain evidence="11 12">RACE1</strain>
    </source>
</reference>
<evidence type="ECO:0000256" key="2">
    <source>
        <dbReference type="ARBA" id="ARBA00008612"/>
    </source>
</evidence>
<dbReference type="VEuPathDB" id="FungiDB:BLGHR1_14637"/>
<evidence type="ECO:0000256" key="7">
    <source>
        <dbReference type="ARBA" id="ARBA00031154"/>
    </source>
</evidence>
<accession>A0A383UU10</accession>
<dbReference type="GO" id="GO:0035226">
    <property type="term" value="F:glutamate-cysteine ligase catalytic subunit binding"/>
    <property type="evidence" value="ECO:0007669"/>
    <property type="project" value="InterPro"/>
</dbReference>
<protein>
    <recommendedName>
        <fullName evidence="8">GCS light chain</fullName>
    </recommendedName>
    <alternativeName>
        <fullName evidence="6">Gamma-ECS regulatory subunit</fullName>
    </alternativeName>
    <alternativeName>
        <fullName evidence="9">Gamma-glutamylcysteine synthetase regulatory subunit</fullName>
    </alternativeName>
    <alternativeName>
        <fullName evidence="7">Glutamate--cysteine ligase modifier subunit</fullName>
    </alternativeName>
</protein>
<dbReference type="UniPathway" id="UPA00142">
    <property type="reaction ID" value="UER00209"/>
</dbReference>
<comment type="similarity">
    <text evidence="2">Belongs to the aldo/keto reductase family. Glutamate--cysteine ligase light chain subfamily.</text>
</comment>
<evidence type="ECO:0000256" key="8">
    <source>
        <dbReference type="ARBA" id="ARBA00031732"/>
    </source>
</evidence>
<dbReference type="PANTHER" id="PTHR13295:SF4">
    <property type="entry name" value="GLUTAMATE--CYSTEINE LIGASE REGULATORY SUBUNIT"/>
    <property type="match status" value="1"/>
</dbReference>
<dbReference type="GO" id="GO:0006750">
    <property type="term" value="P:glutathione biosynthetic process"/>
    <property type="evidence" value="ECO:0007669"/>
    <property type="project" value="UniProtKB-UniPathway"/>
</dbReference>
<keyword evidence="5" id="KW-0560">Oxidoreductase</keyword>
<evidence type="ECO:0000313" key="12">
    <source>
        <dbReference type="Proteomes" id="UP000275772"/>
    </source>
</evidence>
<evidence type="ECO:0000256" key="1">
    <source>
        <dbReference type="ARBA" id="ARBA00005006"/>
    </source>
</evidence>
<feature type="domain" description="NADP-dependent oxidoreductase" evidence="10">
    <location>
        <begin position="77"/>
        <end position="235"/>
    </location>
</feature>
<dbReference type="GO" id="GO:0017109">
    <property type="term" value="C:glutamate-cysteine ligase complex"/>
    <property type="evidence" value="ECO:0007669"/>
    <property type="project" value="TreeGrafter"/>
</dbReference>
<evidence type="ECO:0000256" key="3">
    <source>
        <dbReference type="ARBA" id="ARBA00011532"/>
    </source>
</evidence>
<evidence type="ECO:0000256" key="6">
    <source>
        <dbReference type="ARBA" id="ARBA00030406"/>
    </source>
</evidence>
<dbReference type="SUPFAM" id="SSF51430">
    <property type="entry name" value="NAD(P)-linked oxidoreductase"/>
    <property type="match status" value="1"/>
</dbReference>
<organism evidence="11 12">
    <name type="scientific">Blumeria hordei</name>
    <name type="common">Barley powdery mildew</name>
    <name type="synonym">Blumeria graminis f. sp. hordei</name>
    <dbReference type="NCBI Taxonomy" id="2867405"/>
    <lineage>
        <taxon>Eukaryota</taxon>
        <taxon>Fungi</taxon>
        <taxon>Dikarya</taxon>
        <taxon>Ascomycota</taxon>
        <taxon>Pezizomycotina</taxon>
        <taxon>Leotiomycetes</taxon>
        <taxon>Erysiphales</taxon>
        <taxon>Erysiphaceae</taxon>
        <taxon>Blumeria</taxon>
    </lineage>
</organism>
<dbReference type="GO" id="GO:0030234">
    <property type="term" value="F:enzyme regulator activity"/>
    <property type="evidence" value="ECO:0007669"/>
    <property type="project" value="TreeGrafter"/>
</dbReference>
<evidence type="ECO:0000256" key="4">
    <source>
        <dbReference type="ARBA" id="ARBA00022684"/>
    </source>
</evidence>
<comment type="pathway">
    <text evidence="1">Sulfur metabolism; glutathione biosynthesis; glutathione from L-cysteine and L-glutamate: step 1/2.</text>
</comment>
<keyword evidence="4" id="KW-0317">Glutathione biosynthesis</keyword>
<dbReference type="InterPro" id="IPR032963">
    <property type="entry name" value="Gclm"/>
</dbReference>
<evidence type="ECO:0000259" key="10">
    <source>
        <dbReference type="Pfam" id="PF00248"/>
    </source>
</evidence>
<dbReference type="PANTHER" id="PTHR13295">
    <property type="entry name" value="GLUTAMATE CYSTEINE LIGASE REGULATORY SUBUNIT"/>
    <property type="match status" value="1"/>
</dbReference>
<dbReference type="InterPro" id="IPR036812">
    <property type="entry name" value="NAD(P)_OxRdtase_dom_sf"/>
</dbReference>
<comment type="subunit">
    <text evidence="3">Heterodimer of a catalytic heavy chain and a regulatory light chain.</text>
</comment>
<dbReference type="EMBL" id="UNSH01000056">
    <property type="protein sequence ID" value="SZF03843.1"/>
    <property type="molecule type" value="Genomic_DNA"/>
</dbReference>
<proteinExistence type="inferred from homology"/>
<name>A0A383UU10_BLUHO</name>
<dbReference type="Proteomes" id="UP000275772">
    <property type="component" value="Unassembled WGS sequence"/>
</dbReference>
<dbReference type="Gene3D" id="3.20.20.100">
    <property type="entry name" value="NADP-dependent oxidoreductase domain"/>
    <property type="match status" value="1"/>
</dbReference>
<gene>
    <name evidence="11" type="ORF">BLGHR1_14637</name>
</gene>
<evidence type="ECO:0000313" key="11">
    <source>
        <dbReference type="EMBL" id="SZF03843.1"/>
    </source>
</evidence>
<dbReference type="Pfam" id="PF00248">
    <property type="entry name" value="Aldo_ket_red"/>
    <property type="match status" value="1"/>
</dbReference>
<sequence length="329" mass="37148">MSRLVLSTSNIISSAPCIIRQSDPEKANFELCNSLLTNFRTARSLSPPTASAKRKDCSNTNGFPRFPLQVFEPITRDCASYYVPTVDWAACRLLEKQDQYEITVKLFFLPEANLADGKKYINDAVGHVLKALNVDSIDLLIVSFSCNEFRELDAESRLVDSTFKSANDEIELETWAELEEFHKRGVVKCLGVADFSGERLASFLTRVRVRPKVNQINAKDCHFVDATLLKLAKREKLELFTHQDCSDMMPRDSLVWLLRNGRGEGEGDILSKINQCLSNELSEVSPKWVVKYTAIIKERGVIENKGYFALASITEKIGRNEENISDSSY</sequence>
<evidence type="ECO:0000256" key="9">
    <source>
        <dbReference type="ARBA" id="ARBA00032926"/>
    </source>
</evidence>
<dbReference type="AlphaFoldDB" id="A0A383UU10"/>
<dbReference type="InterPro" id="IPR023210">
    <property type="entry name" value="NADP_OxRdtase_dom"/>
</dbReference>
<evidence type="ECO:0000256" key="5">
    <source>
        <dbReference type="ARBA" id="ARBA00023002"/>
    </source>
</evidence>